<evidence type="ECO:0000313" key="2">
    <source>
        <dbReference type="Proteomes" id="UP001279642"/>
    </source>
</evidence>
<sequence length="111" mass="12405">MSYESGRQALLEESKLLASLLQATDSYAASLSKDASLAAFIASDWAGSFKKLQKLNAELAAKSDEEFENAFQGEKALLQQFLEVCEDDGFAKSWTELFQRDLEIAEQMLKR</sequence>
<keyword evidence="2" id="KW-1185">Reference proteome</keyword>
<organism evidence="1 2">
    <name type="scientific">Dongia soli</name>
    <dbReference type="NCBI Taxonomy" id="600628"/>
    <lineage>
        <taxon>Bacteria</taxon>
        <taxon>Pseudomonadati</taxon>
        <taxon>Pseudomonadota</taxon>
        <taxon>Alphaproteobacteria</taxon>
        <taxon>Rhodospirillales</taxon>
        <taxon>Dongiaceae</taxon>
        <taxon>Dongia</taxon>
    </lineage>
</organism>
<gene>
    <name evidence="1" type="ORF">SMD27_01695</name>
</gene>
<accession>A0ABU5E5T9</accession>
<name>A0ABU5E5T9_9PROT</name>
<dbReference type="Proteomes" id="UP001279642">
    <property type="component" value="Unassembled WGS sequence"/>
</dbReference>
<protein>
    <recommendedName>
        <fullName evidence="3">Phasin protein</fullName>
    </recommendedName>
</protein>
<evidence type="ECO:0008006" key="3">
    <source>
        <dbReference type="Google" id="ProtNLM"/>
    </source>
</evidence>
<evidence type="ECO:0000313" key="1">
    <source>
        <dbReference type="EMBL" id="MDY0881546.1"/>
    </source>
</evidence>
<reference evidence="1 2" key="1">
    <citation type="journal article" date="2016" name="Antonie Van Leeuwenhoek">
        <title>Dongia soli sp. nov., isolated from soil from Dokdo, Korea.</title>
        <authorList>
            <person name="Kim D.U."/>
            <person name="Lee H."/>
            <person name="Kim H."/>
            <person name="Kim S.G."/>
            <person name="Ka J.O."/>
        </authorList>
    </citation>
    <scope>NUCLEOTIDE SEQUENCE [LARGE SCALE GENOMIC DNA]</scope>
    <source>
        <strain evidence="1 2">D78</strain>
    </source>
</reference>
<dbReference type="EMBL" id="JAXCLW010000001">
    <property type="protein sequence ID" value="MDY0881546.1"/>
    <property type="molecule type" value="Genomic_DNA"/>
</dbReference>
<comment type="caution">
    <text evidence="1">The sequence shown here is derived from an EMBL/GenBank/DDBJ whole genome shotgun (WGS) entry which is preliminary data.</text>
</comment>
<proteinExistence type="predicted"/>
<dbReference type="RefSeq" id="WP_320506605.1">
    <property type="nucleotide sequence ID" value="NZ_JAXCLW010000001.1"/>
</dbReference>